<organism evidence="1 2">
    <name type="scientific">Brachionus plicatilis</name>
    <name type="common">Marine rotifer</name>
    <name type="synonym">Brachionus muelleri</name>
    <dbReference type="NCBI Taxonomy" id="10195"/>
    <lineage>
        <taxon>Eukaryota</taxon>
        <taxon>Metazoa</taxon>
        <taxon>Spiralia</taxon>
        <taxon>Gnathifera</taxon>
        <taxon>Rotifera</taxon>
        <taxon>Eurotatoria</taxon>
        <taxon>Monogononta</taxon>
        <taxon>Pseudotrocha</taxon>
        <taxon>Ploima</taxon>
        <taxon>Brachionidae</taxon>
        <taxon>Brachionus</taxon>
    </lineage>
</organism>
<dbReference type="GO" id="GO:0061343">
    <property type="term" value="P:cell adhesion involved in heart morphogenesis"/>
    <property type="evidence" value="ECO:0007669"/>
    <property type="project" value="TreeGrafter"/>
</dbReference>
<accession>A0A3M7PFS9</accession>
<dbReference type="PANTHER" id="PTHR33395">
    <property type="entry name" value="TRANSCRIPTASE, PUTATIVE-RELATED-RELATED"/>
    <property type="match status" value="1"/>
</dbReference>
<dbReference type="PANTHER" id="PTHR33395:SF21">
    <property type="entry name" value="PERICARDIN"/>
    <property type="match status" value="1"/>
</dbReference>
<evidence type="ECO:0000313" key="2">
    <source>
        <dbReference type="Proteomes" id="UP000276133"/>
    </source>
</evidence>
<dbReference type="AlphaFoldDB" id="A0A3M7PFS9"/>
<dbReference type="GO" id="GO:0007508">
    <property type="term" value="P:larval heart development"/>
    <property type="evidence" value="ECO:0007669"/>
    <property type="project" value="TreeGrafter"/>
</dbReference>
<dbReference type="EMBL" id="REGN01011130">
    <property type="protein sequence ID" value="RMZ97869.1"/>
    <property type="molecule type" value="Genomic_DNA"/>
</dbReference>
<sequence>MIQWNSEFGIVTGKGNSMGRNNCIDFLETLESNFLKQHVFEPTFGNNVLDLVITEETERIYAIGIGPHLSSSNKNKLHAVLSWEYFLVSNIAKKFESRLLYEKGNYCELSHYLEENVLKLANGTNDIEKLYKTLIEVYKNGVSEFIPSKKISIDSKVAKKNPK</sequence>
<reference evidence="1 2" key="1">
    <citation type="journal article" date="2018" name="Sci. Rep.">
        <title>Genomic signatures of local adaptation to the degree of environmental predictability in rotifers.</title>
        <authorList>
            <person name="Franch-Gras L."/>
            <person name="Hahn C."/>
            <person name="Garcia-Roger E.M."/>
            <person name="Carmona M.J."/>
            <person name="Serra M."/>
            <person name="Gomez A."/>
        </authorList>
    </citation>
    <scope>NUCLEOTIDE SEQUENCE [LARGE SCALE GENOMIC DNA]</scope>
    <source>
        <strain evidence="1">HYR1</strain>
    </source>
</reference>
<dbReference type="OrthoDB" id="6118220at2759"/>
<comment type="caution">
    <text evidence="1">The sequence shown here is derived from an EMBL/GenBank/DDBJ whole genome shotgun (WGS) entry which is preliminary data.</text>
</comment>
<proteinExistence type="predicted"/>
<dbReference type="Proteomes" id="UP000276133">
    <property type="component" value="Unassembled WGS sequence"/>
</dbReference>
<name>A0A3M7PFS9_BRAPC</name>
<feature type="non-terminal residue" evidence="1">
    <location>
        <position position="163"/>
    </location>
</feature>
<evidence type="ECO:0000313" key="1">
    <source>
        <dbReference type="EMBL" id="RMZ97869.1"/>
    </source>
</evidence>
<dbReference type="GO" id="GO:0031012">
    <property type="term" value="C:extracellular matrix"/>
    <property type="evidence" value="ECO:0007669"/>
    <property type="project" value="TreeGrafter"/>
</dbReference>
<keyword evidence="2" id="KW-1185">Reference proteome</keyword>
<protein>
    <submittedName>
        <fullName evidence="1">Uncharacterized protein</fullName>
    </submittedName>
</protein>
<gene>
    <name evidence="1" type="ORF">BpHYR1_029822</name>
</gene>